<dbReference type="Pfam" id="PF01850">
    <property type="entry name" value="PIN"/>
    <property type="match status" value="1"/>
</dbReference>
<dbReference type="InterPro" id="IPR002716">
    <property type="entry name" value="PIN_dom"/>
</dbReference>
<dbReference type="InterPro" id="IPR029060">
    <property type="entry name" value="PIN-like_dom_sf"/>
</dbReference>
<gene>
    <name evidence="2" type="ORF">SAMN04488589_0071</name>
</gene>
<dbReference type="OrthoDB" id="95713at2157"/>
<dbReference type="AlphaFoldDB" id="A0A7Z7FD08"/>
<dbReference type="Proteomes" id="UP000199259">
    <property type="component" value="Unassembled WGS sequence"/>
</dbReference>
<reference evidence="2 3" key="1">
    <citation type="submission" date="2016-10" db="EMBL/GenBank/DDBJ databases">
        <authorList>
            <person name="Varghese N."/>
            <person name="Submissions S."/>
        </authorList>
    </citation>
    <scope>NUCLEOTIDE SEQUENCE [LARGE SCALE GENOMIC DNA]</scope>
    <source>
        <strain evidence="2 3">PL 12/M</strain>
    </source>
</reference>
<proteinExistence type="predicted"/>
<evidence type="ECO:0000313" key="3">
    <source>
        <dbReference type="Proteomes" id="UP000199259"/>
    </source>
</evidence>
<comment type="caution">
    <text evidence="2">The sequence shown here is derived from an EMBL/GenBank/DDBJ whole genome shotgun (WGS) entry which is preliminary data.</text>
</comment>
<evidence type="ECO:0000313" key="2">
    <source>
        <dbReference type="EMBL" id="SDF23535.1"/>
    </source>
</evidence>
<dbReference type="Gene3D" id="3.40.50.1010">
    <property type="entry name" value="5'-nuclease"/>
    <property type="match status" value="1"/>
</dbReference>
<dbReference type="RefSeq" id="WP_091707712.1">
    <property type="nucleotide sequence ID" value="NZ_FNCA01000001.1"/>
</dbReference>
<organism evidence="2 3">
    <name type="scientific">Methanolobus vulcani</name>
    <dbReference type="NCBI Taxonomy" id="38026"/>
    <lineage>
        <taxon>Archaea</taxon>
        <taxon>Methanobacteriati</taxon>
        <taxon>Methanobacteriota</taxon>
        <taxon>Stenosarchaea group</taxon>
        <taxon>Methanomicrobia</taxon>
        <taxon>Methanosarcinales</taxon>
        <taxon>Methanosarcinaceae</taxon>
        <taxon>Methanolobus</taxon>
    </lineage>
</organism>
<name>A0A7Z7FD08_9EURY</name>
<accession>A0A7Z7FD08</accession>
<feature type="domain" description="PIN" evidence="1">
    <location>
        <begin position="3"/>
        <end position="119"/>
    </location>
</feature>
<evidence type="ECO:0000259" key="1">
    <source>
        <dbReference type="Pfam" id="PF01850"/>
    </source>
</evidence>
<keyword evidence="3" id="KW-1185">Reference proteome</keyword>
<protein>
    <submittedName>
        <fullName evidence="2">Predicted nucleic acid-binding protein, contains PIN domain</fullName>
    </submittedName>
</protein>
<dbReference type="SUPFAM" id="SSF88723">
    <property type="entry name" value="PIN domain-like"/>
    <property type="match status" value="1"/>
</dbReference>
<dbReference type="EMBL" id="FNCA01000001">
    <property type="protein sequence ID" value="SDF23535.1"/>
    <property type="molecule type" value="Genomic_DNA"/>
</dbReference>
<sequence length="131" mass="14554">MLFIYLFEDNEDFSDICAAILGDIECGNRKGITSSITLLEILVKPKRDGNLAAVTDYKEVLTAFPNLDIVNVDQEIADIASTLRASYSIKTPDAIQIATSIKEGFTAFITNDHALKRIEEIEVIVLRDVME</sequence>